<evidence type="ECO:0000313" key="2">
    <source>
        <dbReference type="Proteomes" id="UP000289859"/>
    </source>
</evidence>
<comment type="caution">
    <text evidence="1">The sequence shown here is derived from an EMBL/GenBank/DDBJ whole genome shotgun (WGS) entry which is preliminary data.</text>
</comment>
<dbReference type="OrthoDB" id="725917at2"/>
<gene>
    <name evidence="1" type="ORF">DSM02_3861</name>
</gene>
<keyword evidence="2" id="KW-1185">Reference proteome</keyword>
<proteinExistence type="predicted"/>
<reference evidence="1 2" key="1">
    <citation type="submission" date="2018-07" db="EMBL/GenBank/DDBJ databases">
        <title>Leeuwenhoekiella genomics.</title>
        <authorList>
            <person name="Tahon G."/>
            <person name="Willems A."/>
        </authorList>
    </citation>
    <scope>NUCLEOTIDE SEQUENCE [LARGE SCALE GENOMIC DNA]</scope>
    <source>
        <strain evidence="1 2">LMG 29608</strain>
    </source>
</reference>
<dbReference type="Pfam" id="PF12771">
    <property type="entry name" value="SusD-like_2"/>
    <property type="match status" value="1"/>
</dbReference>
<dbReference type="Proteomes" id="UP000289859">
    <property type="component" value="Unassembled WGS sequence"/>
</dbReference>
<dbReference type="InterPro" id="IPR011990">
    <property type="entry name" value="TPR-like_helical_dom_sf"/>
</dbReference>
<accession>A0A4Q0NSG3</accession>
<evidence type="ECO:0000313" key="1">
    <source>
        <dbReference type="EMBL" id="RXG12484.1"/>
    </source>
</evidence>
<dbReference type="RefSeq" id="WP_128767056.1">
    <property type="nucleotide sequence ID" value="NZ_JBHUOO010000023.1"/>
</dbReference>
<organism evidence="1 2">
    <name type="scientific">Leeuwenhoekiella polynyae</name>
    <dbReference type="NCBI Taxonomy" id="1550906"/>
    <lineage>
        <taxon>Bacteria</taxon>
        <taxon>Pseudomonadati</taxon>
        <taxon>Bacteroidota</taxon>
        <taxon>Flavobacteriia</taxon>
        <taxon>Flavobacteriales</taxon>
        <taxon>Flavobacteriaceae</taxon>
        <taxon>Leeuwenhoekiella</taxon>
    </lineage>
</organism>
<name>A0A4Q0NSG3_9FLAO</name>
<dbReference type="AlphaFoldDB" id="A0A4Q0NSG3"/>
<dbReference type="EMBL" id="QOVK01000030">
    <property type="protein sequence ID" value="RXG12484.1"/>
    <property type="molecule type" value="Genomic_DNA"/>
</dbReference>
<dbReference type="PROSITE" id="PS51257">
    <property type="entry name" value="PROKAR_LIPOPROTEIN"/>
    <property type="match status" value="1"/>
</dbReference>
<sequence>MKKTYNILVIVFLLGLTVFQSCETVELEKLEDPNYLSPDQADPSLLFNNVQLSYKNAVTSFNNIGAQLSRIDQMSGRVYVTNYTGGSLNGAWNNLFSTMNPDISLIESLNEDGSQNYLIGASKAMQAHLMMLLVDYLGDITWSEANMPKDFPNPAIDDDEAVYQAALALLNDATSLMQGASLGTATDLYYEGDSSKWIKYINTLKMRAALTTGDYTGVINATNVIETEEDNFAFAYGTNLQQPDTRHPDYASDYTDSGANLYRSNWLMNLMIGELGDISGDDDPRRRYYFYRQAGVTPGSFTNMLYELNNQFYIYPDALGLSTEDAQTLACSVQDTPNHLQFTEEENYWCSMRLGYWGRIHGNNEGIPPDSFGRTAVGVYPAGGRFDDNQDWITLIDPSEDPPVIEFYDAAVGLSLGAGGAGIEPIILSSFVEFWRAEAYTMLQRDAEAASAIEAGVTESVSYVTSFTDTTADLSLEPTAEEISDFIGATVQEFTDAPRTTGLDAQGWPIEKAKLDILGEQFFIAMYGGGADGFNFIRRTGYPRTLARNIDPNPGPFPRTLLYPSDEVNANPNLNQRQDNLTQVFWDSGVTNPAN</sequence>
<dbReference type="SUPFAM" id="SSF48452">
    <property type="entry name" value="TPR-like"/>
    <property type="match status" value="1"/>
</dbReference>
<dbReference type="Gene3D" id="1.25.40.390">
    <property type="match status" value="2"/>
</dbReference>
<protein>
    <submittedName>
        <fullName evidence="1">SusD-like starch-binding protein associating with outer membrane</fullName>
    </submittedName>
</protein>
<dbReference type="InterPro" id="IPR041662">
    <property type="entry name" value="SusD-like_2"/>
</dbReference>